<accession>A0A4P8IHW8</accession>
<dbReference type="OrthoDB" id="5956333at2"/>
<proteinExistence type="predicted"/>
<dbReference type="NCBIfam" id="NF041728">
    <property type="entry name" value="BPSL0761_fam"/>
    <property type="match status" value="1"/>
</dbReference>
<reference evidence="1 2" key="1">
    <citation type="submission" date="2019-05" db="EMBL/GenBank/DDBJ databases">
        <title>Burkholderia sp. DHOD12, isolated from subtropical forest soil.</title>
        <authorList>
            <person name="Gao Z.-H."/>
            <person name="Qiu L.-H."/>
        </authorList>
    </citation>
    <scope>NUCLEOTIDE SEQUENCE [LARGE SCALE GENOMIC DNA]</scope>
    <source>
        <strain evidence="1 2">DHOD12</strain>
    </source>
</reference>
<sequence length="69" mass="7789">MTVPYERTQAVLRSRDLLRKLAAGEHIDADTLRRRASSLLRHFPTPIDIAVSADALPSVWAAVDAKWYE</sequence>
<evidence type="ECO:0000313" key="1">
    <source>
        <dbReference type="EMBL" id="QCP48258.1"/>
    </source>
</evidence>
<dbReference type="AlphaFoldDB" id="A0A4P8IHW8"/>
<dbReference type="InterPro" id="IPR049723">
    <property type="entry name" value="BPSL0761-like"/>
</dbReference>
<keyword evidence="2" id="KW-1185">Reference proteome</keyword>
<evidence type="ECO:0000313" key="2">
    <source>
        <dbReference type="Proteomes" id="UP000298656"/>
    </source>
</evidence>
<name>A0A4P8IHW8_9BURK</name>
<dbReference type="Proteomes" id="UP000298656">
    <property type="component" value="Chromosome 1"/>
</dbReference>
<dbReference type="KEGG" id="tvl:FAZ95_03045"/>
<protein>
    <submittedName>
        <fullName evidence="1">Uncharacterized protein</fullName>
    </submittedName>
</protein>
<dbReference type="EMBL" id="CP040077">
    <property type="protein sequence ID" value="QCP48258.1"/>
    <property type="molecule type" value="Genomic_DNA"/>
</dbReference>
<gene>
    <name evidence="1" type="ORF">FAZ95_03045</name>
</gene>
<organism evidence="1 2">
    <name type="scientific">Trinickia violacea</name>
    <dbReference type="NCBI Taxonomy" id="2571746"/>
    <lineage>
        <taxon>Bacteria</taxon>
        <taxon>Pseudomonadati</taxon>
        <taxon>Pseudomonadota</taxon>
        <taxon>Betaproteobacteria</taxon>
        <taxon>Burkholderiales</taxon>
        <taxon>Burkholderiaceae</taxon>
        <taxon>Trinickia</taxon>
    </lineage>
</organism>
<dbReference type="RefSeq" id="WP_137331100.1">
    <property type="nucleotide sequence ID" value="NZ_CP040077.1"/>
</dbReference>